<sequence>MNHQSFVEANKKNFDNSYDQIPAMRVLSKIFASSIVNFDTSAPRKTLADTESPIDDEKAIEEFSQLHDKIPGNILKPDSKVLDFACGTGLVAQQLCPFMPKGEYLGIDINELMLELYEEKAKVLQEKYPEFKMKSVCADIMDKDFDISSFENYADLLICTLAFHHIHDYHKVAEELKRMVKPGGWILIYDFYNEDLEKEEITRELQEKGMARHGVTVDEMNECLEKNCVNVSSAREMRVDLWQNEVFIESHCTEAVKQQLKSAPRKGELFLVPCSVILGIAQKKQG</sequence>
<dbReference type="VEuPathDB" id="FungiDB:CJJ09_004381"/>
<evidence type="ECO:0000259" key="3">
    <source>
        <dbReference type="Pfam" id="PF08241"/>
    </source>
</evidence>
<keyword evidence="2" id="KW-0175">Coiled coil</keyword>
<feature type="domain" description="Methyltransferase type 11" evidence="3">
    <location>
        <begin position="82"/>
        <end position="188"/>
    </location>
</feature>
<dbReference type="Proteomes" id="UP000037122">
    <property type="component" value="Unassembled WGS sequence"/>
</dbReference>
<dbReference type="PANTHER" id="PTHR43861:SF3">
    <property type="entry name" value="PUTATIVE (AFU_ORTHOLOGUE AFUA_2G14390)-RELATED"/>
    <property type="match status" value="1"/>
</dbReference>
<dbReference type="PANTHER" id="PTHR43861">
    <property type="entry name" value="TRANS-ACONITATE 2-METHYLTRANSFERASE-RELATED"/>
    <property type="match status" value="1"/>
</dbReference>
<evidence type="ECO:0000313" key="5">
    <source>
        <dbReference type="Proteomes" id="UP000037122"/>
    </source>
</evidence>
<name>A0A0L0P5W0_CANAR</name>
<dbReference type="Pfam" id="PF08241">
    <property type="entry name" value="Methyltransf_11"/>
    <property type="match status" value="1"/>
</dbReference>
<dbReference type="InterPro" id="IPR013216">
    <property type="entry name" value="Methyltransf_11"/>
</dbReference>
<dbReference type="VEuPathDB" id="FungiDB:CJI97_005058"/>
<evidence type="ECO:0000313" key="4">
    <source>
        <dbReference type="EMBL" id="KNE01757.1"/>
    </source>
</evidence>
<dbReference type="VEuPathDB" id="FungiDB:B9J08_004975"/>
<dbReference type="GO" id="GO:0008757">
    <property type="term" value="F:S-adenosylmethionine-dependent methyltransferase activity"/>
    <property type="evidence" value="ECO:0007669"/>
    <property type="project" value="InterPro"/>
</dbReference>
<dbReference type="CDD" id="cd02440">
    <property type="entry name" value="AdoMet_MTases"/>
    <property type="match status" value="1"/>
</dbReference>
<evidence type="ECO:0000256" key="2">
    <source>
        <dbReference type="SAM" id="Coils"/>
    </source>
</evidence>
<reference evidence="5" key="1">
    <citation type="journal article" date="2015" name="BMC Genomics">
        <title>Draft genome of a commonly misdiagnosed multidrug resistant pathogen Candida auris.</title>
        <authorList>
            <person name="Chatterjee S."/>
            <person name="Alampalli S.V."/>
            <person name="Nageshan R.K."/>
            <person name="Chettiar S.T."/>
            <person name="Joshi S."/>
            <person name="Tatu U.S."/>
        </authorList>
    </citation>
    <scope>NUCLEOTIDE SEQUENCE [LARGE SCALE GENOMIC DNA]</scope>
    <source>
        <strain evidence="5">6684</strain>
    </source>
</reference>
<gene>
    <name evidence="4" type="ORF">QG37_01095</name>
</gene>
<dbReference type="VEuPathDB" id="FungiDB:CJJ07_003103"/>
<dbReference type="AlphaFoldDB" id="A0A0L0P5W0"/>
<accession>A0A0L0P5W0</accession>
<keyword evidence="1" id="KW-0808">Transferase</keyword>
<feature type="coiled-coil region" evidence="2">
    <location>
        <begin position="107"/>
        <end position="134"/>
    </location>
</feature>
<dbReference type="Gene3D" id="3.40.50.150">
    <property type="entry name" value="Vaccinia Virus protein VP39"/>
    <property type="match status" value="1"/>
</dbReference>
<dbReference type="InterPro" id="IPR029063">
    <property type="entry name" value="SAM-dependent_MTases_sf"/>
</dbReference>
<dbReference type="VEuPathDB" id="FungiDB:CJI96_0003765"/>
<dbReference type="SUPFAM" id="SSF53335">
    <property type="entry name" value="S-adenosyl-L-methionine-dependent methyltransferases"/>
    <property type="match status" value="1"/>
</dbReference>
<evidence type="ECO:0000256" key="1">
    <source>
        <dbReference type="ARBA" id="ARBA00022679"/>
    </source>
</evidence>
<dbReference type="VEuPathDB" id="FungiDB:QG37_01095"/>
<proteinExistence type="predicted"/>
<dbReference type="EMBL" id="LGST01000008">
    <property type="protein sequence ID" value="KNE01757.1"/>
    <property type="molecule type" value="Genomic_DNA"/>
</dbReference>
<comment type="caution">
    <text evidence="4">The sequence shown here is derived from an EMBL/GenBank/DDBJ whole genome shotgun (WGS) entry which is preliminary data.</text>
</comment>
<protein>
    <recommendedName>
        <fullName evidence="3">Methyltransferase type 11 domain-containing protein</fullName>
    </recommendedName>
</protein>
<organism evidence="4 5">
    <name type="scientific">Candidozyma auris</name>
    <name type="common">Yeast</name>
    <name type="synonym">Candida auris</name>
    <dbReference type="NCBI Taxonomy" id="498019"/>
    <lineage>
        <taxon>Eukaryota</taxon>
        <taxon>Fungi</taxon>
        <taxon>Dikarya</taxon>
        <taxon>Ascomycota</taxon>
        <taxon>Saccharomycotina</taxon>
        <taxon>Pichiomycetes</taxon>
        <taxon>Metschnikowiaceae</taxon>
        <taxon>Candidozyma</taxon>
    </lineage>
</organism>